<dbReference type="RefSeq" id="WP_320502532.1">
    <property type="nucleotide sequence ID" value="NZ_JAXCLX010000004.1"/>
</dbReference>
<sequence>MNPIRAIQAAFDKRGQDSYGEGVNQLDHALQCGYCAERDGATPALIVATLLHDIGHLLHDLPDDIADQGIDTQHESLGSAWLSQHFGPEVSEPVRLHVPAKRYLATVEKGYYDLLSEASILSLKLQGGLMSETEVKAFEKEPYYRDGIQLRRWDDEGKIAGWEVPDLGHFQKYIEACVAR</sequence>
<accession>A0ABU5E433</accession>
<dbReference type="NCBIfam" id="TIGR03276">
    <property type="entry name" value="Phn-HD"/>
    <property type="match status" value="1"/>
</dbReference>
<dbReference type="InterPro" id="IPR006674">
    <property type="entry name" value="HD_domain"/>
</dbReference>
<dbReference type="Proteomes" id="UP001271769">
    <property type="component" value="Unassembled WGS sequence"/>
</dbReference>
<feature type="domain" description="HD" evidence="1">
    <location>
        <begin position="27"/>
        <end position="98"/>
    </location>
</feature>
<comment type="caution">
    <text evidence="2">The sequence shown here is derived from an EMBL/GenBank/DDBJ whole genome shotgun (WGS) entry which is preliminary data.</text>
</comment>
<protein>
    <submittedName>
        <fullName evidence="2">Metal-dependent phosphohydrolase</fullName>
    </submittedName>
</protein>
<dbReference type="EMBL" id="JAXCLX010000004">
    <property type="protein sequence ID" value="MDY0874057.1"/>
    <property type="molecule type" value="Genomic_DNA"/>
</dbReference>
<dbReference type="InterPro" id="IPR017670">
    <property type="entry name" value="Phosphonate_degrad-assoc"/>
</dbReference>
<dbReference type="Gene3D" id="1.10.3210.10">
    <property type="entry name" value="Hypothetical protein af1432"/>
    <property type="match status" value="1"/>
</dbReference>
<dbReference type="SUPFAM" id="SSF109604">
    <property type="entry name" value="HD-domain/PDEase-like"/>
    <property type="match status" value="1"/>
</dbReference>
<proteinExistence type="predicted"/>
<gene>
    <name evidence="2" type="ORF">SMD31_19100</name>
</gene>
<evidence type="ECO:0000259" key="1">
    <source>
        <dbReference type="Pfam" id="PF01966"/>
    </source>
</evidence>
<dbReference type="PANTHER" id="PTHR40202:SF1">
    <property type="entry name" value="HD DOMAIN-CONTAINING PROTEIN"/>
    <property type="match status" value="1"/>
</dbReference>
<evidence type="ECO:0000313" key="3">
    <source>
        <dbReference type="Proteomes" id="UP001271769"/>
    </source>
</evidence>
<keyword evidence="3" id="KW-1185">Reference proteome</keyword>
<dbReference type="PANTHER" id="PTHR40202">
    <property type="match status" value="1"/>
</dbReference>
<evidence type="ECO:0000313" key="2">
    <source>
        <dbReference type="EMBL" id="MDY0874057.1"/>
    </source>
</evidence>
<dbReference type="InterPro" id="IPR052567">
    <property type="entry name" value="OP_Dioxygenase"/>
</dbReference>
<reference evidence="2 3" key="1">
    <citation type="journal article" date="2013" name="Antonie Van Leeuwenhoek">
        <title>Dongia rigui sp. nov., isolated from freshwater of a large wetland in Korea.</title>
        <authorList>
            <person name="Baik K.S."/>
            <person name="Hwang Y.M."/>
            <person name="Choi J.S."/>
            <person name="Kwon J."/>
            <person name="Seong C.N."/>
        </authorList>
    </citation>
    <scope>NUCLEOTIDE SEQUENCE [LARGE SCALE GENOMIC DNA]</scope>
    <source>
        <strain evidence="2 3">04SU4-P</strain>
    </source>
</reference>
<name>A0ABU5E433_9PROT</name>
<organism evidence="2 3">
    <name type="scientific">Dongia rigui</name>
    <dbReference type="NCBI Taxonomy" id="940149"/>
    <lineage>
        <taxon>Bacteria</taxon>
        <taxon>Pseudomonadati</taxon>
        <taxon>Pseudomonadota</taxon>
        <taxon>Alphaproteobacteria</taxon>
        <taxon>Rhodospirillales</taxon>
        <taxon>Dongiaceae</taxon>
        <taxon>Dongia</taxon>
    </lineage>
</organism>
<dbReference type="Pfam" id="PF01966">
    <property type="entry name" value="HD"/>
    <property type="match status" value="1"/>
</dbReference>